<dbReference type="Proteomes" id="UP000256900">
    <property type="component" value="Unassembled WGS sequence"/>
</dbReference>
<dbReference type="EMBL" id="QUMO01000001">
    <property type="protein sequence ID" value="REF88894.1"/>
    <property type="molecule type" value="Genomic_DNA"/>
</dbReference>
<reference evidence="1 2" key="1">
    <citation type="submission" date="2018-08" db="EMBL/GenBank/DDBJ databases">
        <title>Genomic Encyclopedia of Type Strains, Phase IV (KMG-IV): sequencing the most valuable type-strain genomes for metagenomic binning, comparative biology and taxonomic classification.</title>
        <authorList>
            <person name="Goeker M."/>
        </authorList>
    </citation>
    <scope>NUCLEOTIDE SEQUENCE [LARGE SCALE GENOMIC DNA]</scope>
    <source>
        <strain evidence="1 2">BW863</strain>
    </source>
</reference>
<protein>
    <submittedName>
        <fullName evidence="1">Uncharacterized protein</fullName>
    </submittedName>
</protein>
<accession>A0A3D9Z134</accession>
<evidence type="ECO:0000313" key="2">
    <source>
        <dbReference type="Proteomes" id="UP000256900"/>
    </source>
</evidence>
<keyword evidence="2" id="KW-1185">Reference proteome</keyword>
<name>A0A3D9Z134_9HYPH</name>
<proteinExistence type="predicted"/>
<dbReference type="RefSeq" id="WP_165204176.1">
    <property type="nucleotide sequence ID" value="NZ_CP025086.1"/>
</dbReference>
<dbReference type="AlphaFoldDB" id="A0A3D9Z134"/>
<gene>
    <name evidence="1" type="ORF">DES32_0105</name>
</gene>
<comment type="caution">
    <text evidence="1">The sequence shown here is derived from an EMBL/GenBank/DDBJ whole genome shotgun (WGS) entry which is preliminary data.</text>
</comment>
<sequence>MTVAQLIAELAKLPGEAVVLVDSGDGLSLVGGFDFVSAAGPGAPAEVILLPNMEE</sequence>
<evidence type="ECO:0000313" key="1">
    <source>
        <dbReference type="EMBL" id="REF88894.1"/>
    </source>
</evidence>
<organism evidence="1 2">
    <name type="scientific">Methylovirgula ligni</name>
    <dbReference type="NCBI Taxonomy" id="569860"/>
    <lineage>
        <taxon>Bacteria</taxon>
        <taxon>Pseudomonadati</taxon>
        <taxon>Pseudomonadota</taxon>
        <taxon>Alphaproteobacteria</taxon>
        <taxon>Hyphomicrobiales</taxon>
        <taxon>Beijerinckiaceae</taxon>
        <taxon>Methylovirgula</taxon>
    </lineage>
</organism>